<evidence type="ECO:0000313" key="7">
    <source>
        <dbReference type="EMBL" id="CUU07302.1"/>
    </source>
</evidence>
<keyword evidence="4 5" id="KW-0472">Membrane</keyword>
<reference evidence="7 8" key="1">
    <citation type="submission" date="2015-11" db="EMBL/GenBank/DDBJ databases">
        <authorList>
            <person name="Zhang Y."/>
            <person name="Guo Z."/>
        </authorList>
    </citation>
    <scope>NUCLEOTIDE SEQUENCE [LARGE SCALE GENOMIC DNA]</scope>
    <source>
        <strain evidence="7">JGI-4</strain>
    </source>
</reference>
<evidence type="ECO:0000313" key="6">
    <source>
        <dbReference type="EMBL" id="CUS84585.1"/>
    </source>
</evidence>
<accession>A0A0P1M8F4</accession>
<proteinExistence type="predicted"/>
<feature type="transmembrane region" description="Helical" evidence="5">
    <location>
        <begin position="7"/>
        <end position="24"/>
    </location>
</feature>
<feature type="transmembrane region" description="Helical" evidence="5">
    <location>
        <begin position="44"/>
        <end position="66"/>
    </location>
</feature>
<evidence type="ECO:0000313" key="8">
    <source>
        <dbReference type="Proteomes" id="UP000182011"/>
    </source>
</evidence>
<evidence type="ECO:0000256" key="4">
    <source>
        <dbReference type="ARBA" id="ARBA00023136"/>
    </source>
</evidence>
<dbReference type="InterPro" id="IPR052527">
    <property type="entry name" value="Metal_cation-efflux_comp"/>
</dbReference>
<dbReference type="EMBL" id="FAOP01000006">
    <property type="protein sequence ID" value="CUU07302.1"/>
    <property type="molecule type" value="Genomic_DNA"/>
</dbReference>
<accession>A0A0P1LL06</accession>
<dbReference type="OrthoDB" id="5471300at2"/>
<keyword evidence="9" id="KW-1185">Reference proteome</keyword>
<dbReference type="Proteomes" id="UP000182200">
    <property type="component" value="Unassembled WGS sequence"/>
</dbReference>
<keyword evidence="7" id="KW-0489">Methyltransferase</keyword>
<evidence type="ECO:0000256" key="1">
    <source>
        <dbReference type="ARBA" id="ARBA00004127"/>
    </source>
</evidence>
<accession>A0A0P1M668</accession>
<dbReference type="PANTHER" id="PTHR43847">
    <property type="entry name" value="BLL3993 PROTEIN"/>
    <property type="match status" value="1"/>
</dbReference>
<dbReference type="InterPro" id="IPR007318">
    <property type="entry name" value="Phopholipid_MeTrfase"/>
</dbReference>
<keyword evidence="7" id="KW-0808">Transferase</keyword>
<dbReference type="GO" id="GO:0032259">
    <property type="term" value="P:methylation"/>
    <property type="evidence" value="ECO:0007669"/>
    <property type="project" value="UniProtKB-KW"/>
</dbReference>
<reference evidence="6 9" key="2">
    <citation type="submission" date="2015-11" db="EMBL/GenBank/DDBJ databases">
        <authorList>
            <person name="Varghese N."/>
        </authorList>
    </citation>
    <scope>NUCLEOTIDE SEQUENCE [LARGE SCALE GENOMIC DNA]</scope>
    <source>
        <strain evidence="6 9">JGI-8</strain>
    </source>
</reference>
<accession>A0A0P1LG45</accession>
<accession>A0A0P1LV85</accession>
<dbReference type="RefSeq" id="WP_075426157.1">
    <property type="nucleotide sequence ID" value="NZ_CZVI01000008.1"/>
</dbReference>
<evidence type="ECO:0000256" key="3">
    <source>
        <dbReference type="ARBA" id="ARBA00022989"/>
    </source>
</evidence>
<gene>
    <name evidence="7" type="ORF">JGI4_01780</name>
    <name evidence="6" type="ORF">JGI8_00814</name>
</gene>
<feature type="transmembrane region" description="Helical" evidence="5">
    <location>
        <begin position="164"/>
        <end position="197"/>
    </location>
</feature>
<feature type="transmembrane region" description="Helical" evidence="5">
    <location>
        <begin position="78"/>
        <end position="105"/>
    </location>
</feature>
<dbReference type="AlphaFoldDB" id="A0A0P1LL06"/>
<dbReference type="Gene3D" id="1.20.120.1630">
    <property type="match status" value="1"/>
</dbReference>
<evidence type="ECO:0000313" key="9">
    <source>
        <dbReference type="Proteomes" id="UP000182200"/>
    </source>
</evidence>
<dbReference type="PANTHER" id="PTHR43847:SF1">
    <property type="entry name" value="BLL3993 PROTEIN"/>
    <property type="match status" value="1"/>
</dbReference>
<keyword evidence="2 5" id="KW-0812">Transmembrane</keyword>
<sequence length="228" mass="26023">MAVRKILNYIGITGVIIFLLIYIFEFTPHHDGPPASIKWIRENLGIGGLIIINIAIVLAFLGLLTYRKPTKNLWKSKTAFIAFVVALMTEMFGWPLLIFLISPVFDVPIISRKYFETFGHLPAKIGTLVSIIGISLISAGWVKIHKAEGLVTDGIYKFIRHPQYTGIFLFTLGWIIHWPSVITLLLWPVLIGSYIWLSIQEEKELVEIYGQAYIEYANKTKRFIPYIV</sequence>
<comment type="subcellular location">
    <subcellularLocation>
        <location evidence="1">Endomembrane system</location>
        <topology evidence="1">Multi-pass membrane protein</topology>
    </subcellularLocation>
</comment>
<accession>A0A0P1M8T9</accession>
<evidence type="ECO:0000256" key="2">
    <source>
        <dbReference type="ARBA" id="ARBA00022692"/>
    </source>
</evidence>
<protein>
    <submittedName>
        <fullName evidence="7">Protein-S-isoprenylcysteine O-methyltransferase Ste14</fullName>
    </submittedName>
</protein>
<dbReference type="GO" id="GO:0012505">
    <property type="term" value="C:endomembrane system"/>
    <property type="evidence" value="ECO:0007669"/>
    <property type="project" value="UniProtKB-SubCell"/>
</dbReference>
<organism evidence="7 8">
    <name type="scientific">Candidatus Kryptonium thompsonii</name>
    <dbReference type="NCBI Taxonomy" id="1633631"/>
    <lineage>
        <taxon>Bacteria</taxon>
        <taxon>Pseudomonadati</taxon>
        <taxon>Candidatus Kryptoniota</taxon>
        <taxon>Candidatus Kryptonium</taxon>
    </lineage>
</organism>
<keyword evidence="3 5" id="KW-1133">Transmembrane helix</keyword>
<dbReference type="Proteomes" id="UP000182011">
    <property type="component" value="Unassembled WGS sequence"/>
</dbReference>
<accession>A0A0S4NAW4</accession>
<dbReference type="Pfam" id="PF04191">
    <property type="entry name" value="PEMT"/>
    <property type="match status" value="1"/>
</dbReference>
<dbReference type="STRING" id="1633631.GCA_001442925_01775"/>
<dbReference type="EMBL" id="CZVI01000008">
    <property type="protein sequence ID" value="CUS84585.1"/>
    <property type="molecule type" value="Genomic_DNA"/>
</dbReference>
<accession>A0A0N7MY12</accession>
<feature type="transmembrane region" description="Helical" evidence="5">
    <location>
        <begin position="125"/>
        <end position="144"/>
    </location>
</feature>
<accession>A0A0P1P608</accession>
<evidence type="ECO:0000256" key="5">
    <source>
        <dbReference type="SAM" id="Phobius"/>
    </source>
</evidence>
<dbReference type="GO" id="GO:0008168">
    <property type="term" value="F:methyltransferase activity"/>
    <property type="evidence" value="ECO:0007669"/>
    <property type="project" value="UniProtKB-KW"/>
</dbReference>
<name>A0A0P1LL06_9BACT</name>